<dbReference type="InterPro" id="IPR050360">
    <property type="entry name" value="MFS_Sugar_Transporters"/>
</dbReference>
<name>A0A8H4LK98_9HYPO</name>
<evidence type="ECO:0000313" key="9">
    <source>
        <dbReference type="Proteomes" id="UP000554235"/>
    </source>
</evidence>
<dbReference type="EMBL" id="JAADYS010000535">
    <property type="protein sequence ID" value="KAF4468984.1"/>
    <property type="molecule type" value="Genomic_DNA"/>
</dbReference>
<dbReference type="PANTHER" id="PTHR48022:SF15">
    <property type="entry name" value="ALPHA-GLUCOSIDE TRANSPORTER, PUTATIVE (AFU_ORTHOLOGUE AFUA_5G00500)-RELATED"/>
    <property type="match status" value="1"/>
</dbReference>
<evidence type="ECO:0000256" key="2">
    <source>
        <dbReference type="ARBA" id="ARBA00010992"/>
    </source>
</evidence>
<dbReference type="InterPro" id="IPR005828">
    <property type="entry name" value="MFS_sugar_transport-like"/>
</dbReference>
<dbReference type="Pfam" id="PF00083">
    <property type="entry name" value="Sugar_tr"/>
    <property type="match status" value="1"/>
</dbReference>
<reference evidence="8 9" key="1">
    <citation type="submission" date="2020-01" db="EMBL/GenBank/DDBJ databases">
        <title>Identification and distribution of gene clusters putatively required for synthesis of sphingolipid metabolism inhibitors in phylogenetically diverse species of the filamentous fungus Fusarium.</title>
        <authorList>
            <person name="Kim H.-S."/>
            <person name="Busman M."/>
            <person name="Brown D.W."/>
            <person name="Divon H."/>
            <person name="Uhlig S."/>
            <person name="Proctor R.H."/>
        </authorList>
    </citation>
    <scope>NUCLEOTIDE SEQUENCE [LARGE SCALE GENOMIC DNA]</scope>
    <source>
        <strain evidence="8 9">NRRL 20459</strain>
    </source>
</reference>
<comment type="similarity">
    <text evidence="2">Belongs to the major facilitator superfamily. Sugar transporter (TC 2.A.1.1) family.</text>
</comment>
<dbReference type="PANTHER" id="PTHR48022">
    <property type="entry name" value="PLASTIDIC GLUCOSE TRANSPORTER 4"/>
    <property type="match status" value="1"/>
</dbReference>
<evidence type="ECO:0000256" key="3">
    <source>
        <dbReference type="ARBA" id="ARBA00022692"/>
    </source>
</evidence>
<comment type="subcellular location">
    <subcellularLocation>
        <location evidence="1">Membrane</location>
        <topology evidence="1">Multi-pass membrane protein</topology>
    </subcellularLocation>
</comment>
<dbReference type="OrthoDB" id="6612291at2759"/>
<feature type="transmembrane region" description="Helical" evidence="6">
    <location>
        <begin position="120"/>
        <end position="138"/>
    </location>
</feature>
<dbReference type="InterPro" id="IPR036259">
    <property type="entry name" value="MFS_trans_sf"/>
</dbReference>
<organism evidence="8 9">
    <name type="scientific">Fusarium albosuccineum</name>
    <dbReference type="NCBI Taxonomy" id="1237068"/>
    <lineage>
        <taxon>Eukaryota</taxon>
        <taxon>Fungi</taxon>
        <taxon>Dikarya</taxon>
        <taxon>Ascomycota</taxon>
        <taxon>Pezizomycotina</taxon>
        <taxon>Sordariomycetes</taxon>
        <taxon>Hypocreomycetidae</taxon>
        <taxon>Hypocreales</taxon>
        <taxon>Nectriaceae</taxon>
        <taxon>Fusarium</taxon>
        <taxon>Fusarium decemcellulare species complex</taxon>
    </lineage>
</organism>
<sequence>MFIANILSWPLLTVVGRRPLIVWGQFACAITLFIVGGASLPGHRTTNLVTISFVFVWGFVYQITLGTVAWTVVAEIPSWRLRSRTQGLSNIVLCAVQWVVGFVFPYMFNPDAGNLGGKVGFIFGATTFIGFAGCWLWLPETKNRTVAELDNLYAANIKPRLFHKTFLSHGTGSEEGTSKVE</sequence>
<gene>
    <name evidence="8" type="ORF">FALBO_4112</name>
</gene>
<dbReference type="Proteomes" id="UP000554235">
    <property type="component" value="Unassembled WGS sequence"/>
</dbReference>
<keyword evidence="9" id="KW-1185">Reference proteome</keyword>
<feature type="domain" description="Major facilitator superfamily (MFS) profile" evidence="7">
    <location>
        <begin position="1"/>
        <end position="142"/>
    </location>
</feature>
<dbReference type="SUPFAM" id="SSF103473">
    <property type="entry name" value="MFS general substrate transporter"/>
    <property type="match status" value="1"/>
</dbReference>
<evidence type="ECO:0000256" key="5">
    <source>
        <dbReference type="ARBA" id="ARBA00023136"/>
    </source>
</evidence>
<dbReference type="GO" id="GO:0016020">
    <property type="term" value="C:membrane"/>
    <property type="evidence" value="ECO:0007669"/>
    <property type="project" value="UniProtKB-SubCell"/>
</dbReference>
<dbReference type="InterPro" id="IPR020846">
    <property type="entry name" value="MFS_dom"/>
</dbReference>
<keyword evidence="4 6" id="KW-1133">Transmembrane helix</keyword>
<feature type="transmembrane region" description="Helical" evidence="6">
    <location>
        <begin position="88"/>
        <end position="108"/>
    </location>
</feature>
<keyword evidence="3 6" id="KW-0812">Transmembrane</keyword>
<feature type="transmembrane region" description="Helical" evidence="6">
    <location>
        <begin position="20"/>
        <end position="40"/>
    </location>
</feature>
<evidence type="ECO:0000313" key="8">
    <source>
        <dbReference type="EMBL" id="KAF4468984.1"/>
    </source>
</evidence>
<keyword evidence="5 6" id="KW-0472">Membrane</keyword>
<evidence type="ECO:0000256" key="4">
    <source>
        <dbReference type="ARBA" id="ARBA00022989"/>
    </source>
</evidence>
<proteinExistence type="inferred from homology"/>
<dbReference type="PROSITE" id="PS50850">
    <property type="entry name" value="MFS"/>
    <property type="match status" value="1"/>
</dbReference>
<feature type="transmembrane region" description="Helical" evidence="6">
    <location>
        <begin position="52"/>
        <end position="76"/>
    </location>
</feature>
<accession>A0A8H4LK98</accession>
<evidence type="ECO:0000256" key="6">
    <source>
        <dbReference type="SAM" id="Phobius"/>
    </source>
</evidence>
<dbReference type="AlphaFoldDB" id="A0A8H4LK98"/>
<protein>
    <submittedName>
        <fullName evidence="8">Maltose permease</fullName>
    </submittedName>
</protein>
<comment type="caution">
    <text evidence="8">The sequence shown here is derived from an EMBL/GenBank/DDBJ whole genome shotgun (WGS) entry which is preliminary data.</text>
</comment>
<dbReference type="Gene3D" id="1.20.1250.20">
    <property type="entry name" value="MFS general substrate transporter like domains"/>
    <property type="match status" value="1"/>
</dbReference>
<evidence type="ECO:0000256" key="1">
    <source>
        <dbReference type="ARBA" id="ARBA00004141"/>
    </source>
</evidence>
<dbReference type="GO" id="GO:0005351">
    <property type="term" value="F:carbohydrate:proton symporter activity"/>
    <property type="evidence" value="ECO:0007669"/>
    <property type="project" value="TreeGrafter"/>
</dbReference>
<evidence type="ECO:0000259" key="7">
    <source>
        <dbReference type="PROSITE" id="PS50850"/>
    </source>
</evidence>